<dbReference type="InterPro" id="IPR003583">
    <property type="entry name" value="Hlx-hairpin-Hlx_DNA-bd_motif"/>
</dbReference>
<keyword evidence="2 6" id="KW-0227">DNA damage</keyword>
<evidence type="ECO:0000256" key="1">
    <source>
        <dbReference type="ARBA" id="ARBA00022490"/>
    </source>
</evidence>
<dbReference type="SUPFAM" id="SSF50249">
    <property type="entry name" value="Nucleic acid-binding proteins"/>
    <property type="match status" value="1"/>
</dbReference>
<reference evidence="8 9" key="1">
    <citation type="submission" date="2019-08" db="EMBL/GenBank/DDBJ databases">
        <title>Microbe sample from Colwellia echini.</title>
        <authorList>
            <person name="Christiansen L."/>
            <person name="Pathiraja D."/>
            <person name="Schultz-Johansen M."/>
            <person name="Choi I.-G."/>
            <person name="Stougaard P."/>
        </authorList>
    </citation>
    <scope>NUCLEOTIDE SEQUENCE [LARGE SCALE GENOMIC DNA]</scope>
    <source>
        <strain evidence="8 9">A3</strain>
    </source>
</reference>
<accession>A0ABY3MUD1</accession>
<protein>
    <recommendedName>
        <fullName evidence="6">Holliday junction branch migration complex subunit RuvA</fullName>
    </recommendedName>
</protein>
<evidence type="ECO:0000256" key="5">
    <source>
        <dbReference type="ARBA" id="ARBA00023204"/>
    </source>
</evidence>
<dbReference type="CDD" id="cd14332">
    <property type="entry name" value="UBA_RuvA_C"/>
    <property type="match status" value="1"/>
</dbReference>
<dbReference type="Gene3D" id="1.10.150.20">
    <property type="entry name" value="5' to 3' exonuclease, C-terminal subdomain"/>
    <property type="match status" value="1"/>
</dbReference>
<dbReference type="InterPro" id="IPR010994">
    <property type="entry name" value="RuvA_2-like"/>
</dbReference>
<evidence type="ECO:0000256" key="2">
    <source>
        <dbReference type="ARBA" id="ARBA00022763"/>
    </source>
</evidence>
<dbReference type="EMBL" id="PJAI02000019">
    <property type="protein sequence ID" value="TYK64736.1"/>
    <property type="molecule type" value="Genomic_DNA"/>
</dbReference>
<comment type="similarity">
    <text evidence="6">Belongs to the RuvA family.</text>
</comment>
<dbReference type="Pfam" id="PF01330">
    <property type="entry name" value="RuvA_N"/>
    <property type="match status" value="1"/>
</dbReference>
<dbReference type="Pfam" id="PF14520">
    <property type="entry name" value="HHH_5"/>
    <property type="match status" value="1"/>
</dbReference>
<dbReference type="Gene3D" id="2.40.50.140">
    <property type="entry name" value="Nucleic acid-binding proteins"/>
    <property type="match status" value="1"/>
</dbReference>
<comment type="caution">
    <text evidence="8">The sequence shown here is derived from an EMBL/GenBank/DDBJ whole genome shotgun (WGS) entry which is preliminary data.</text>
</comment>
<dbReference type="SMART" id="SM00278">
    <property type="entry name" value="HhH1"/>
    <property type="match status" value="2"/>
</dbReference>
<keyword evidence="5 6" id="KW-0234">DNA repair</keyword>
<organism evidence="8 9">
    <name type="scientific">Colwellia echini</name>
    <dbReference type="NCBI Taxonomy" id="1982103"/>
    <lineage>
        <taxon>Bacteria</taxon>
        <taxon>Pseudomonadati</taxon>
        <taxon>Pseudomonadota</taxon>
        <taxon>Gammaproteobacteria</taxon>
        <taxon>Alteromonadales</taxon>
        <taxon>Colwelliaceae</taxon>
        <taxon>Colwellia</taxon>
    </lineage>
</organism>
<feature type="region of interest" description="Domain I" evidence="6">
    <location>
        <begin position="1"/>
        <end position="64"/>
    </location>
</feature>
<dbReference type="InterPro" id="IPR000085">
    <property type="entry name" value="RuvA"/>
</dbReference>
<evidence type="ECO:0000256" key="4">
    <source>
        <dbReference type="ARBA" id="ARBA00023172"/>
    </source>
</evidence>
<dbReference type="InterPro" id="IPR013849">
    <property type="entry name" value="DNA_helicase_Holl-junc_RuvA_I"/>
</dbReference>
<proteinExistence type="inferred from homology"/>
<dbReference type="SUPFAM" id="SSF47781">
    <property type="entry name" value="RuvA domain 2-like"/>
    <property type="match status" value="1"/>
</dbReference>
<feature type="region of interest" description="Domain III" evidence="6">
    <location>
        <begin position="162"/>
        <end position="211"/>
    </location>
</feature>
<dbReference type="SUPFAM" id="SSF46929">
    <property type="entry name" value="DNA helicase RuvA subunit, C-terminal domain"/>
    <property type="match status" value="1"/>
</dbReference>
<keyword evidence="9" id="KW-1185">Reference proteome</keyword>
<feature type="domain" description="Helix-hairpin-helix DNA-binding motif class 1" evidence="7">
    <location>
        <begin position="73"/>
        <end position="92"/>
    </location>
</feature>
<evidence type="ECO:0000313" key="8">
    <source>
        <dbReference type="EMBL" id="TYK64736.1"/>
    </source>
</evidence>
<comment type="function">
    <text evidence="6">The RuvA-RuvB-RuvC complex processes Holliday junction (HJ) DNA during genetic recombination and DNA repair, while the RuvA-RuvB complex plays an important role in the rescue of blocked DNA replication forks via replication fork reversal (RFR). RuvA specifically binds to HJ cruciform DNA, conferring on it an open structure. The RuvB hexamer acts as an ATP-dependent pump, pulling dsDNA into and through the RuvAB complex. HJ branch migration allows RuvC to scan DNA until it finds its consensus sequence, where it cleaves and resolves the cruciform DNA.</text>
</comment>
<evidence type="ECO:0000259" key="7">
    <source>
        <dbReference type="SMART" id="SM00278"/>
    </source>
</evidence>
<dbReference type="Proteomes" id="UP000815846">
    <property type="component" value="Unassembled WGS sequence"/>
</dbReference>
<dbReference type="InterPro" id="IPR011114">
    <property type="entry name" value="RuvA_C"/>
</dbReference>
<gene>
    <name evidence="6 8" type="primary">ruvA</name>
    <name evidence="8" type="ORF">CWS31_014270</name>
</gene>
<dbReference type="Gene3D" id="1.10.8.10">
    <property type="entry name" value="DNA helicase RuvA subunit, C-terminal domain"/>
    <property type="match status" value="1"/>
</dbReference>
<sequence length="211" mass="23591">MIGRLRGTLVEKISPEILIECAGVGYEVTMPMTSIYALPELEQQAIIYTHFVVREDAQLLYGFANKIERRLFRLLIKVNGVGPKLALAILSNMSADQFVSCVRHDDISAIVKIPGVGKKTAERLLIEMRDRLKDWQAQQIHIVSDGGVMPEQLSTELNQESTFINDNKGDAINALLSLGYKQVQADKAVKAVYNREMSSEDIIRDALKSML</sequence>
<dbReference type="InterPro" id="IPR036267">
    <property type="entry name" value="RuvA_C_sf"/>
</dbReference>
<keyword evidence="3 6" id="KW-0238">DNA-binding</keyword>
<comment type="domain">
    <text evidence="6">Has three domains with a flexible linker between the domains II and III and assumes an 'L' shape. Domain III is highly mobile and contacts RuvB.</text>
</comment>
<evidence type="ECO:0000256" key="3">
    <source>
        <dbReference type="ARBA" id="ARBA00023125"/>
    </source>
</evidence>
<evidence type="ECO:0000256" key="6">
    <source>
        <dbReference type="HAMAP-Rule" id="MF_00031"/>
    </source>
</evidence>
<feature type="domain" description="Helix-hairpin-helix DNA-binding motif class 1" evidence="7">
    <location>
        <begin position="108"/>
        <end position="127"/>
    </location>
</feature>
<comment type="subunit">
    <text evidence="6">Homotetramer. Forms an RuvA(8)-RuvB(12)-Holliday junction (HJ) complex. HJ DNA is sandwiched between 2 RuvA tetramers; dsDNA enters through RuvA and exits via RuvB. An RuvB hexamer assembles on each DNA strand where it exits the tetramer. Each RuvB hexamer is contacted by two RuvA subunits (via domain III) on 2 adjacent RuvB subunits; this complex drives branch migration. In the full resolvosome a probable DNA-RuvA(4)-RuvB(12)-RuvC(2) complex forms which resolves the HJ.</text>
</comment>
<name>A0ABY3MUD1_9GAMM</name>
<dbReference type="Pfam" id="PF07499">
    <property type="entry name" value="RuvA_C"/>
    <property type="match status" value="1"/>
</dbReference>
<dbReference type="NCBIfam" id="TIGR00084">
    <property type="entry name" value="ruvA"/>
    <property type="match status" value="1"/>
</dbReference>
<dbReference type="InterPro" id="IPR012340">
    <property type="entry name" value="NA-bd_OB-fold"/>
</dbReference>
<comment type="subcellular location">
    <subcellularLocation>
        <location evidence="6">Cytoplasm</location>
    </subcellularLocation>
</comment>
<keyword evidence="4 6" id="KW-0233">DNA recombination</keyword>
<dbReference type="HAMAP" id="MF_00031">
    <property type="entry name" value="DNA_HJ_migration_RuvA"/>
    <property type="match status" value="1"/>
</dbReference>
<comment type="caution">
    <text evidence="6">Lacks conserved residue(s) required for the propagation of feature annotation.</text>
</comment>
<dbReference type="RefSeq" id="WP_101342999.1">
    <property type="nucleotide sequence ID" value="NZ_PJAI02000019.1"/>
</dbReference>
<keyword evidence="1 6" id="KW-0963">Cytoplasm</keyword>
<evidence type="ECO:0000313" key="9">
    <source>
        <dbReference type="Proteomes" id="UP000815846"/>
    </source>
</evidence>